<reference evidence="3" key="1">
    <citation type="submission" date="2016-03" db="EMBL/GenBank/DDBJ databases">
        <authorList>
            <person name="Oger P.M."/>
        </authorList>
    </citation>
    <scope>NUCLEOTIDE SEQUENCE [LARGE SCALE GENOMIC DNA]</scope>
    <source>
        <strain evidence="3">OG-1</strain>
    </source>
</reference>
<accession>A0A142CX89</accession>
<protein>
    <submittedName>
        <fullName evidence="2">Dinitrogenase iron-molybdenum cofactor</fullName>
    </submittedName>
</protein>
<gene>
    <name evidence="2" type="ORF">A0127_09575</name>
</gene>
<dbReference type="InterPro" id="IPR036105">
    <property type="entry name" value="DiNase_FeMo-co_biosyn_sf"/>
</dbReference>
<dbReference type="Gene3D" id="3.30.420.130">
    <property type="entry name" value="Dinitrogenase iron-molybdenum cofactor biosynthesis domain"/>
    <property type="match status" value="1"/>
</dbReference>
<dbReference type="RefSeq" id="WP_054841302.1">
    <property type="nucleotide sequence ID" value="NZ_CP014750.1"/>
</dbReference>
<evidence type="ECO:0000259" key="1">
    <source>
        <dbReference type="Pfam" id="PF02579"/>
    </source>
</evidence>
<dbReference type="Proteomes" id="UP000073604">
    <property type="component" value="Chromosome"/>
</dbReference>
<dbReference type="SUPFAM" id="SSF53146">
    <property type="entry name" value="Nitrogenase accessory factor-like"/>
    <property type="match status" value="1"/>
</dbReference>
<dbReference type="PANTHER" id="PTHR33937:SF2">
    <property type="entry name" value="DINITROGENASE IRON-MOLYBDENUM COFACTOR BIOSYNTHESIS DOMAIN-CONTAINING PROTEIN"/>
    <property type="match status" value="1"/>
</dbReference>
<dbReference type="AlphaFoldDB" id="A0A142CX89"/>
<feature type="domain" description="Dinitrogenase iron-molybdenum cofactor biosynthesis" evidence="1">
    <location>
        <begin position="14"/>
        <end position="103"/>
    </location>
</feature>
<dbReference type="InterPro" id="IPR051840">
    <property type="entry name" value="NifX/NifY_domain"/>
</dbReference>
<dbReference type="KEGG" id="tpep:A0127_09575"/>
<dbReference type="STRING" id="53952.A0127_09575"/>
<dbReference type="Pfam" id="PF02579">
    <property type="entry name" value="Nitro_FeMo-Co"/>
    <property type="match status" value="1"/>
</dbReference>
<dbReference type="CDD" id="cd00851">
    <property type="entry name" value="MTH1175"/>
    <property type="match status" value="1"/>
</dbReference>
<evidence type="ECO:0000313" key="3">
    <source>
        <dbReference type="Proteomes" id="UP000073604"/>
    </source>
</evidence>
<dbReference type="GeneID" id="27140797"/>
<dbReference type="InterPro" id="IPR033913">
    <property type="entry name" value="MTH1175_dom"/>
</dbReference>
<name>A0A142CX89_9EURY</name>
<dbReference type="OrthoDB" id="85838at2157"/>
<dbReference type="PANTHER" id="PTHR33937">
    <property type="entry name" value="IRON-MOLYBDENUM PROTEIN-RELATED-RELATED"/>
    <property type="match status" value="1"/>
</dbReference>
<proteinExistence type="predicted"/>
<dbReference type="EMBL" id="CP014750">
    <property type="protein sequence ID" value="AMQ19391.1"/>
    <property type="molecule type" value="Genomic_DNA"/>
</dbReference>
<evidence type="ECO:0000313" key="2">
    <source>
        <dbReference type="EMBL" id="AMQ19391.1"/>
    </source>
</evidence>
<organism evidence="2 3">
    <name type="scientific">Thermococcus peptonophilus</name>
    <dbReference type="NCBI Taxonomy" id="53952"/>
    <lineage>
        <taxon>Archaea</taxon>
        <taxon>Methanobacteriati</taxon>
        <taxon>Methanobacteriota</taxon>
        <taxon>Thermococci</taxon>
        <taxon>Thermococcales</taxon>
        <taxon>Thermococcaceae</taxon>
        <taxon>Thermococcus</taxon>
    </lineage>
</organism>
<sequence length="129" mass="14454">MRIALPVDEDLGLESPMSGHFGRARYFAFVDVEDNEIKGVEVVPVPFEEHGPGDLPNFIKGHGAEVVIVYGMGRKAMEYFNQFGITVVTGAYGKVGDVVRAFIEQVLEVDPYWKEKIKSEKEEKGHCKH</sequence>
<keyword evidence="3" id="KW-1185">Reference proteome</keyword>
<dbReference type="InterPro" id="IPR003731">
    <property type="entry name" value="Di-Nase_FeMo-co_biosynth"/>
</dbReference>